<dbReference type="NCBIfam" id="NF001109">
    <property type="entry name" value="PRK00136.1"/>
    <property type="match status" value="1"/>
</dbReference>
<dbReference type="GO" id="GO:0005840">
    <property type="term" value="C:ribosome"/>
    <property type="evidence" value="ECO:0007669"/>
    <property type="project" value="UniProtKB-KW"/>
</dbReference>
<comment type="similarity">
    <text evidence="1 5">Belongs to the universal ribosomal protein uS8 family.</text>
</comment>
<evidence type="ECO:0000256" key="5">
    <source>
        <dbReference type="HAMAP-Rule" id="MF_01302"/>
    </source>
</evidence>
<dbReference type="FunFam" id="3.30.1490.10:FF:000001">
    <property type="entry name" value="30S ribosomal protein S8"/>
    <property type="match status" value="1"/>
</dbReference>
<dbReference type="Gene3D" id="3.30.1370.30">
    <property type="match status" value="1"/>
</dbReference>
<dbReference type="PANTHER" id="PTHR11758">
    <property type="entry name" value="40S RIBOSOMAL PROTEIN S15A"/>
    <property type="match status" value="1"/>
</dbReference>
<comment type="caution">
    <text evidence="6">The sequence shown here is derived from an EMBL/GenBank/DDBJ whole genome shotgun (WGS) entry which is preliminary data.</text>
</comment>
<evidence type="ECO:0000313" key="6">
    <source>
        <dbReference type="EMBL" id="PIQ66761.1"/>
    </source>
</evidence>
<dbReference type="InterPro" id="IPR000630">
    <property type="entry name" value="Ribosomal_uS8"/>
</dbReference>
<gene>
    <name evidence="5" type="primary">rpsH</name>
    <name evidence="6" type="ORF">COV95_02270</name>
</gene>
<reference evidence="6 7" key="1">
    <citation type="submission" date="2017-09" db="EMBL/GenBank/DDBJ databases">
        <title>Depth-based differentiation of microbial function through sediment-hosted aquifers and enrichment of novel symbionts in the deep terrestrial subsurface.</title>
        <authorList>
            <person name="Probst A.J."/>
            <person name="Ladd B."/>
            <person name="Jarett J.K."/>
            <person name="Geller-Mcgrath D.E."/>
            <person name="Sieber C.M."/>
            <person name="Emerson J.B."/>
            <person name="Anantharaman K."/>
            <person name="Thomas B.C."/>
            <person name="Malmstrom R."/>
            <person name="Stieglmeier M."/>
            <person name="Klingl A."/>
            <person name="Woyke T."/>
            <person name="Ryan C.M."/>
            <person name="Banfield J.F."/>
        </authorList>
    </citation>
    <scope>NUCLEOTIDE SEQUENCE [LARGE SCALE GENOMIC DNA]</scope>
    <source>
        <strain evidence="6">CG11_big_fil_rev_8_21_14_0_20_40_24</strain>
    </source>
</reference>
<evidence type="ECO:0000256" key="4">
    <source>
        <dbReference type="ARBA" id="ARBA00035258"/>
    </source>
</evidence>
<protein>
    <recommendedName>
        <fullName evidence="4 5">Small ribosomal subunit protein uS8</fullName>
    </recommendedName>
</protein>
<comment type="function">
    <text evidence="5">One of the primary rRNA binding proteins, it binds directly to 16S rRNA central domain where it helps coordinate assembly of the platform of the 30S subunit.</text>
</comment>
<keyword evidence="5" id="KW-0694">RNA-binding</keyword>
<comment type="subunit">
    <text evidence="5">Part of the 30S ribosomal subunit. Contacts proteins S5 and S12.</text>
</comment>
<sequence>MTDPIADMITRIKNAGESRKDSLTLPYSKLKMEIGSVLEKQGYVKSATKKGKKTKIIEIELLYQNDLPRIQNVKRVSKPSRRIYKKSTEIRQVKNGYGSLILTTPKGIKTGIEARKEHLGGEALFEIW</sequence>
<evidence type="ECO:0000256" key="1">
    <source>
        <dbReference type="ARBA" id="ARBA00006471"/>
    </source>
</evidence>
<dbReference type="Proteomes" id="UP000229834">
    <property type="component" value="Unassembled WGS sequence"/>
</dbReference>
<accession>A0A2H0K679</accession>
<dbReference type="Gene3D" id="3.30.1490.10">
    <property type="match status" value="1"/>
</dbReference>
<organism evidence="6 7">
    <name type="scientific">Candidatus Zambryskibacteria bacterium CG11_big_fil_rev_8_21_14_0_20_40_24</name>
    <dbReference type="NCBI Taxonomy" id="1975116"/>
    <lineage>
        <taxon>Bacteria</taxon>
        <taxon>Candidatus Zambryskiibacteriota</taxon>
    </lineage>
</organism>
<proteinExistence type="inferred from homology"/>
<keyword evidence="2 5" id="KW-0689">Ribosomal protein</keyword>
<dbReference type="GO" id="GO:0005737">
    <property type="term" value="C:cytoplasm"/>
    <property type="evidence" value="ECO:0007669"/>
    <property type="project" value="UniProtKB-ARBA"/>
</dbReference>
<dbReference type="InterPro" id="IPR035987">
    <property type="entry name" value="Ribosomal_uS8_sf"/>
</dbReference>
<evidence type="ECO:0000256" key="2">
    <source>
        <dbReference type="ARBA" id="ARBA00022980"/>
    </source>
</evidence>
<dbReference type="GO" id="GO:0019843">
    <property type="term" value="F:rRNA binding"/>
    <property type="evidence" value="ECO:0007669"/>
    <property type="project" value="UniProtKB-UniRule"/>
</dbReference>
<dbReference type="AlphaFoldDB" id="A0A2H0K679"/>
<keyword evidence="3 5" id="KW-0687">Ribonucleoprotein</keyword>
<dbReference type="SUPFAM" id="SSF56047">
    <property type="entry name" value="Ribosomal protein S8"/>
    <property type="match status" value="1"/>
</dbReference>
<dbReference type="GO" id="GO:1990904">
    <property type="term" value="C:ribonucleoprotein complex"/>
    <property type="evidence" value="ECO:0007669"/>
    <property type="project" value="UniProtKB-KW"/>
</dbReference>
<evidence type="ECO:0000313" key="7">
    <source>
        <dbReference type="Proteomes" id="UP000229834"/>
    </source>
</evidence>
<dbReference type="HAMAP" id="MF_01302_B">
    <property type="entry name" value="Ribosomal_uS8_B"/>
    <property type="match status" value="1"/>
</dbReference>
<dbReference type="GO" id="GO:0006412">
    <property type="term" value="P:translation"/>
    <property type="evidence" value="ECO:0007669"/>
    <property type="project" value="UniProtKB-UniRule"/>
</dbReference>
<dbReference type="EMBL" id="PCVC01000066">
    <property type="protein sequence ID" value="PIQ66761.1"/>
    <property type="molecule type" value="Genomic_DNA"/>
</dbReference>
<keyword evidence="5" id="KW-0699">rRNA-binding</keyword>
<dbReference type="GO" id="GO:0003735">
    <property type="term" value="F:structural constituent of ribosome"/>
    <property type="evidence" value="ECO:0007669"/>
    <property type="project" value="InterPro"/>
</dbReference>
<name>A0A2H0K679_9BACT</name>
<dbReference type="Pfam" id="PF00410">
    <property type="entry name" value="Ribosomal_S8"/>
    <property type="match status" value="1"/>
</dbReference>
<evidence type="ECO:0000256" key="3">
    <source>
        <dbReference type="ARBA" id="ARBA00023274"/>
    </source>
</evidence>